<accession>A0AA96EP91</accession>
<reference evidence="1" key="1">
    <citation type="submission" date="2023-07" db="EMBL/GenBank/DDBJ databases">
        <authorList>
            <person name="Xia Y."/>
        </authorList>
    </citation>
    <scope>NUCLEOTIDE SEQUENCE</scope>
    <source>
        <strain evidence="1">F</strain>
    </source>
</reference>
<organism evidence="1">
    <name type="scientific">Marseillevirus sp</name>
    <dbReference type="NCBI Taxonomy" id="2809551"/>
    <lineage>
        <taxon>Viruses</taxon>
        <taxon>Varidnaviria</taxon>
        <taxon>Bamfordvirae</taxon>
        <taxon>Nucleocytoviricota</taxon>
        <taxon>Megaviricetes</taxon>
        <taxon>Pimascovirales</taxon>
        <taxon>Pimascovirales incertae sedis</taxon>
        <taxon>Marseilleviridae</taxon>
        <taxon>Marseillevirus</taxon>
    </lineage>
</organism>
<proteinExistence type="predicted"/>
<dbReference type="EMBL" id="OR343188">
    <property type="protein sequence ID" value="WNL49743.1"/>
    <property type="molecule type" value="Genomic_DNA"/>
</dbReference>
<gene>
    <name evidence="1" type="ORF">MarFTMF_227</name>
</gene>
<name>A0AA96EP91_9VIRU</name>
<evidence type="ECO:0000313" key="1">
    <source>
        <dbReference type="EMBL" id="WNL49743.1"/>
    </source>
</evidence>
<sequence length="120" mass="13743">MSDKPLLGESSKKKLFLTRNHSSMLDHIMSHKSVLFEHVATGSTFFLDTKEMKVYTPNTRNTGQKLLVCKKVTIDTASNDKVWFKGVHINGEEFFLKVSRNNGKVLFRGKKENCTIKYIC</sequence>
<protein>
    <submittedName>
        <fullName evidence="1">Uncharacterized protein</fullName>
    </submittedName>
</protein>